<name>A0ABV0Z4M6_9TELE</name>
<evidence type="ECO:0000313" key="1">
    <source>
        <dbReference type="EMBL" id="MEQ2301154.1"/>
    </source>
</evidence>
<dbReference type="EMBL" id="JAHRIP010051419">
    <property type="protein sequence ID" value="MEQ2301154.1"/>
    <property type="molecule type" value="Genomic_DNA"/>
</dbReference>
<reference evidence="1 2" key="1">
    <citation type="submission" date="2021-06" db="EMBL/GenBank/DDBJ databases">
        <authorList>
            <person name="Palmer J.M."/>
        </authorList>
    </citation>
    <scope>NUCLEOTIDE SEQUENCE [LARGE SCALE GENOMIC DNA]</scope>
    <source>
        <strain evidence="1 2">AS_MEX2019</strain>
        <tissue evidence="1">Muscle</tissue>
    </source>
</reference>
<comment type="caution">
    <text evidence="1">The sequence shown here is derived from an EMBL/GenBank/DDBJ whole genome shotgun (WGS) entry which is preliminary data.</text>
</comment>
<organism evidence="1 2">
    <name type="scientific">Ameca splendens</name>
    <dbReference type="NCBI Taxonomy" id="208324"/>
    <lineage>
        <taxon>Eukaryota</taxon>
        <taxon>Metazoa</taxon>
        <taxon>Chordata</taxon>
        <taxon>Craniata</taxon>
        <taxon>Vertebrata</taxon>
        <taxon>Euteleostomi</taxon>
        <taxon>Actinopterygii</taxon>
        <taxon>Neopterygii</taxon>
        <taxon>Teleostei</taxon>
        <taxon>Neoteleostei</taxon>
        <taxon>Acanthomorphata</taxon>
        <taxon>Ovalentaria</taxon>
        <taxon>Atherinomorphae</taxon>
        <taxon>Cyprinodontiformes</taxon>
        <taxon>Goodeidae</taxon>
        <taxon>Ameca</taxon>
    </lineage>
</organism>
<keyword evidence="2" id="KW-1185">Reference proteome</keyword>
<gene>
    <name evidence="1" type="ORF">AMECASPLE_033033</name>
</gene>
<accession>A0ABV0Z4M6</accession>
<sequence>MQIQWNLQFASSADMELCISFYGPTKAIWGTLSMRPSAKVPCDVLESSKERHSTQEVEVLFVTVLRNRSITDDMGNHFLWKTLPVALSVWVPGVPTLSTHVEGSLTVLHMTWYHELRRGQQCVL</sequence>
<dbReference type="Proteomes" id="UP001469553">
    <property type="component" value="Unassembled WGS sequence"/>
</dbReference>
<protein>
    <submittedName>
        <fullName evidence="1">Uncharacterized protein</fullName>
    </submittedName>
</protein>
<evidence type="ECO:0000313" key="2">
    <source>
        <dbReference type="Proteomes" id="UP001469553"/>
    </source>
</evidence>
<proteinExistence type="predicted"/>